<keyword evidence="2" id="KW-1185">Reference proteome</keyword>
<accession>A0ACB9Z929</accession>
<reference evidence="1 2" key="1">
    <citation type="journal article" date="2022" name="New Phytol.">
        <title>Ecological generalism drives hyperdiversity of secondary metabolite gene clusters in xylarialean endophytes.</title>
        <authorList>
            <person name="Franco M.E.E."/>
            <person name="Wisecaver J.H."/>
            <person name="Arnold A.E."/>
            <person name="Ju Y.M."/>
            <person name="Slot J.C."/>
            <person name="Ahrendt S."/>
            <person name="Moore L.P."/>
            <person name="Eastman K.E."/>
            <person name="Scott K."/>
            <person name="Konkel Z."/>
            <person name="Mondo S.J."/>
            <person name="Kuo A."/>
            <person name="Hayes R.D."/>
            <person name="Haridas S."/>
            <person name="Andreopoulos B."/>
            <person name="Riley R."/>
            <person name="LaButti K."/>
            <person name="Pangilinan J."/>
            <person name="Lipzen A."/>
            <person name="Amirebrahimi M."/>
            <person name="Yan J."/>
            <person name="Adam C."/>
            <person name="Keymanesh K."/>
            <person name="Ng V."/>
            <person name="Louie K."/>
            <person name="Northen T."/>
            <person name="Drula E."/>
            <person name="Henrissat B."/>
            <person name="Hsieh H.M."/>
            <person name="Youens-Clark K."/>
            <person name="Lutzoni F."/>
            <person name="Miadlikowska J."/>
            <person name="Eastwood D.C."/>
            <person name="Hamelin R.C."/>
            <person name="Grigoriev I.V."/>
            <person name="U'Ren J.M."/>
        </authorList>
    </citation>
    <scope>NUCLEOTIDE SEQUENCE [LARGE SCALE GENOMIC DNA]</scope>
    <source>
        <strain evidence="1 2">CBS 119005</strain>
    </source>
</reference>
<organism evidence="1 2">
    <name type="scientific">Hypoxylon rubiginosum</name>
    <dbReference type="NCBI Taxonomy" id="110542"/>
    <lineage>
        <taxon>Eukaryota</taxon>
        <taxon>Fungi</taxon>
        <taxon>Dikarya</taxon>
        <taxon>Ascomycota</taxon>
        <taxon>Pezizomycotina</taxon>
        <taxon>Sordariomycetes</taxon>
        <taxon>Xylariomycetidae</taxon>
        <taxon>Xylariales</taxon>
        <taxon>Hypoxylaceae</taxon>
        <taxon>Hypoxylon</taxon>
    </lineage>
</organism>
<proteinExistence type="predicted"/>
<evidence type="ECO:0000313" key="1">
    <source>
        <dbReference type="EMBL" id="KAI4868222.1"/>
    </source>
</evidence>
<protein>
    <submittedName>
        <fullName evidence="1">Uncharacterized protein</fullName>
    </submittedName>
</protein>
<sequence>MPPIRLAAAPSRRCVSSSPSTTTTFTRPRAPFQTAIPPTASAAAPSSSRGLSTSAPLWRQKPSHLTVPAARVPAYPYGPFRTYKQANEGLFAGAKVRFGNVVAERYGNKSRTSWLPNRHTKRLWSPALAGFVRTRMTARVLRTIDLLGGIDEYLLGSKTRRIKDLGPAGWALRWKVMQTPAVRERFARERAALGLPPKEEAAFPQELTAEGLTSEAVLSEVDGMLERGDEFVIGEVREGEDIVVKGGAETVEEAREAARDIELSLDEAIKSKEDAKTPRP</sequence>
<comment type="caution">
    <text evidence="1">The sequence shown here is derived from an EMBL/GenBank/DDBJ whole genome shotgun (WGS) entry which is preliminary data.</text>
</comment>
<name>A0ACB9Z929_9PEZI</name>
<dbReference type="Proteomes" id="UP001497700">
    <property type="component" value="Unassembled WGS sequence"/>
</dbReference>
<gene>
    <name evidence="1" type="ORF">F4820DRAFT_411237</name>
</gene>
<evidence type="ECO:0000313" key="2">
    <source>
        <dbReference type="Proteomes" id="UP001497700"/>
    </source>
</evidence>
<dbReference type="EMBL" id="MU393440">
    <property type="protein sequence ID" value="KAI4868222.1"/>
    <property type="molecule type" value="Genomic_DNA"/>
</dbReference>